<comment type="caution">
    <text evidence="2">The sequence shown here is derived from an EMBL/GenBank/DDBJ whole genome shotgun (WGS) entry which is preliminary data.</text>
</comment>
<reference evidence="2 3" key="1">
    <citation type="submission" date="2020-09" db="EMBL/GenBank/DDBJ databases">
        <title>TT11 complete genome.</title>
        <authorList>
            <person name="Wu Z."/>
        </authorList>
    </citation>
    <scope>NUCLEOTIDE SEQUENCE [LARGE SCALE GENOMIC DNA]</scope>
    <source>
        <strain evidence="2 3">TT11</strain>
    </source>
</reference>
<keyword evidence="1" id="KW-0812">Transmembrane</keyword>
<keyword evidence="1" id="KW-1133">Transmembrane helix</keyword>
<sequence length="404" mass="46671">MIAKVKTFLEFNNRFCGIEHTFRKEGTVIYITKLKKQKKKLIIDGNFEIKKPIEIRSILSKNTPIFLVVNTDQVLTKLIESNQKTTLNTISLSFPNINIDEFYYQFSSFKNKNLLSICRKSYIDNLLKQYKELGIPIINLSIGNQILSTTIPYLKDNIIRTSNAQLKIINEEIIKIEKKEDLTTTSYEINGLIIDNPYLLSFSGALDSVLQSSKPVGNLNNLKHWLKNEYIQTSYYYFSLKIALFFVLFGLLINFFVFNKYYSKVQQLKQSHEINQADKRTLQNLTEKINTSRQLTEGLLKNGTSKSSYYLNCIIDKIPSNILLESYNYQPLLMGIKEGKTIDLNTKTIYISGVSSKSKNFSKWILNLENLSWIESIEISNYKSNSMTTSTSSFGLTIHMIREK</sequence>
<gene>
    <name evidence="2" type="ORF">ICJ83_11830</name>
</gene>
<keyword evidence="3" id="KW-1185">Reference proteome</keyword>
<name>A0A8J6QJE4_9FLAO</name>
<organism evidence="2 3">
    <name type="scientific">Aestuariibaculum sediminum</name>
    <dbReference type="NCBI Taxonomy" id="2770637"/>
    <lineage>
        <taxon>Bacteria</taxon>
        <taxon>Pseudomonadati</taxon>
        <taxon>Bacteroidota</taxon>
        <taxon>Flavobacteriia</taxon>
        <taxon>Flavobacteriales</taxon>
        <taxon>Flavobacteriaceae</taxon>
    </lineage>
</organism>
<evidence type="ECO:0000313" key="3">
    <source>
        <dbReference type="Proteomes" id="UP000600588"/>
    </source>
</evidence>
<dbReference type="Pfam" id="PF05137">
    <property type="entry name" value="PilN"/>
    <property type="match status" value="1"/>
</dbReference>
<evidence type="ECO:0000313" key="2">
    <source>
        <dbReference type="EMBL" id="MBD0832824.1"/>
    </source>
</evidence>
<dbReference type="AlphaFoldDB" id="A0A8J6QJE4"/>
<dbReference type="RefSeq" id="WP_188230617.1">
    <property type="nucleotide sequence ID" value="NZ_JACVXB010000005.1"/>
</dbReference>
<protein>
    <submittedName>
        <fullName evidence="2">Uncharacterized protein</fullName>
    </submittedName>
</protein>
<accession>A0A8J6QJE4</accession>
<dbReference type="InterPro" id="IPR007813">
    <property type="entry name" value="PilN"/>
</dbReference>
<feature type="transmembrane region" description="Helical" evidence="1">
    <location>
        <begin position="235"/>
        <end position="258"/>
    </location>
</feature>
<proteinExistence type="predicted"/>
<evidence type="ECO:0000256" key="1">
    <source>
        <dbReference type="SAM" id="Phobius"/>
    </source>
</evidence>
<dbReference type="Proteomes" id="UP000600588">
    <property type="component" value="Unassembled WGS sequence"/>
</dbReference>
<dbReference type="EMBL" id="JACVXB010000005">
    <property type="protein sequence ID" value="MBD0832824.1"/>
    <property type="molecule type" value="Genomic_DNA"/>
</dbReference>
<keyword evidence="1" id="KW-0472">Membrane</keyword>